<gene>
    <name evidence="3" type="ORF">ACFQBQ_11700</name>
</gene>
<feature type="transmembrane region" description="Helical" evidence="2">
    <location>
        <begin position="219"/>
        <end position="245"/>
    </location>
</feature>
<keyword evidence="2" id="KW-0812">Transmembrane</keyword>
<feature type="region of interest" description="Disordered" evidence="1">
    <location>
        <begin position="59"/>
        <end position="78"/>
    </location>
</feature>
<evidence type="ECO:0000313" key="4">
    <source>
        <dbReference type="Proteomes" id="UP001596391"/>
    </source>
</evidence>
<feature type="transmembrane region" description="Helical" evidence="2">
    <location>
        <begin position="83"/>
        <end position="106"/>
    </location>
</feature>
<comment type="caution">
    <text evidence="3">The sequence shown here is derived from an EMBL/GenBank/DDBJ whole genome shotgun (WGS) entry which is preliminary data.</text>
</comment>
<organism evidence="3 4">
    <name type="scientific">Granulicella cerasi</name>
    <dbReference type="NCBI Taxonomy" id="741063"/>
    <lineage>
        <taxon>Bacteria</taxon>
        <taxon>Pseudomonadati</taxon>
        <taxon>Acidobacteriota</taxon>
        <taxon>Terriglobia</taxon>
        <taxon>Terriglobales</taxon>
        <taxon>Acidobacteriaceae</taxon>
        <taxon>Granulicella</taxon>
    </lineage>
</organism>
<evidence type="ECO:0008006" key="5">
    <source>
        <dbReference type="Google" id="ProtNLM"/>
    </source>
</evidence>
<dbReference type="EMBL" id="JBHSWI010000001">
    <property type="protein sequence ID" value="MFC6646235.1"/>
    <property type="molecule type" value="Genomic_DNA"/>
</dbReference>
<reference evidence="4" key="1">
    <citation type="journal article" date="2019" name="Int. J. Syst. Evol. Microbiol.">
        <title>The Global Catalogue of Microorganisms (GCM) 10K type strain sequencing project: providing services to taxonomists for standard genome sequencing and annotation.</title>
        <authorList>
            <consortium name="The Broad Institute Genomics Platform"/>
            <consortium name="The Broad Institute Genome Sequencing Center for Infectious Disease"/>
            <person name="Wu L."/>
            <person name="Ma J."/>
        </authorList>
    </citation>
    <scope>NUCLEOTIDE SEQUENCE [LARGE SCALE GENOMIC DNA]</scope>
    <source>
        <strain evidence="4">CGMCC 1.16026</strain>
    </source>
</reference>
<keyword evidence="2" id="KW-0472">Membrane</keyword>
<name>A0ABW1ZCV1_9BACT</name>
<accession>A0ABW1ZCV1</accession>
<evidence type="ECO:0000256" key="1">
    <source>
        <dbReference type="SAM" id="MobiDB-lite"/>
    </source>
</evidence>
<sequence>MQHLCPRCRFAVEDDEDGALTYCRHCGMPQVKLSEELAERAAQERAGAIAGPAQLASAEFPTPSASSTPAAPPPDPTRPDWRIAVQCAALAGGIALVFALVGAVAAPAGLLGLLWAVSAPIVALGIYASRATGTRITMDFGSKLGALTGLFVMLGMSSVNTVQLLLERYVRHDSARVDGQFNAMFAQAKFAMLQGAGKDAASVAPLAASFDNPEIRAGILLASLAIFTLMYLAFSALGGAFAGALRARKA</sequence>
<evidence type="ECO:0000256" key="2">
    <source>
        <dbReference type="SAM" id="Phobius"/>
    </source>
</evidence>
<feature type="transmembrane region" description="Helical" evidence="2">
    <location>
        <begin position="112"/>
        <end position="132"/>
    </location>
</feature>
<dbReference type="RefSeq" id="WP_263369926.1">
    <property type="nucleotide sequence ID" value="NZ_JAGSYD010000001.1"/>
</dbReference>
<protein>
    <recommendedName>
        <fullName evidence="5">Zinc ribbon domain-containing protein</fullName>
    </recommendedName>
</protein>
<proteinExistence type="predicted"/>
<keyword evidence="4" id="KW-1185">Reference proteome</keyword>
<keyword evidence="2" id="KW-1133">Transmembrane helix</keyword>
<feature type="transmembrane region" description="Helical" evidence="2">
    <location>
        <begin position="144"/>
        <end position="166"/>
    </location>
</feature>
<dbReference type="Proteomes" id="UP001596391">
    <property type="component" value="Unassembled WGS sequence"/>
</dbReference>
<evidence type="ECO:0000313" key="3">
    <source>
        <dbReference type="EMBL" id="MFC6646235.1"/>
    </source>
</evidence>